<feature type="transmembrane region" description="Helical" evidence="1">
    <location>
        <begin position="67"/>
        <end position="85"/>
    </location>
</feature>
<organism evidence="3 4">
    <name type="scientific">Staphylococcus auricularis</name>
    <dbReference type="NCBI Taxonomy" id="29379"/>
    <lineage>
        <taxon>Bacteria</taxon>
        <taxon>Bacillati</taxon>
        <taxon>Bacillota</taxon>
        <taxon>Bacilli</taxon>
        <taxon>Bacillales</taxon>
        <taxon>Staphylococcaceae</taxon>
        <taxon>Staphylococcus</taxon>
    </lineage>
</organism>
<sequence>MQKHLLSRTVVLSIIIGILFFLLNYFTQDDAAFWPVFGKSILAMVVFGLLYFTLFSMMNTPERKIRMGIAIPVALLIGMIVGAIFDFMKTGIIVGLIVGIIAGYIWEWIVKSKRGEDNK</sequence>
<dbReference type="AlphaFoldDB" id="A0AAP8PPK6"/>
<reference evidence="2" key="2">
    <citation type="submission" date="2023-07" db="EMBL/GenBank/DDBJ databases">
        <title>Evaluation of the beneficial properties of pineapple isolates.</title>
        <authorList>
            <person name="Adefiranye O."/>
        </authorList>
    </citation>
    <scope>NUCLEOTIDE SEQUENCE</scope>
    <source>
        <strain evidence="2">PAPLE_T1</strain>
    </source>
</reference>
<dbReference type="EMBL" id="JAUHQC010000011">
    <property type="protein sequence ID" value="MDN4533581.1"/>
    <property type="molecule type" value="Genomic_DNA"/>
</dbReference>
<name>A0AAP8PPK6_9STAP</name>
<protein>
    <submittedName>
        <fullName evidence="3">Uncharacterized protein</fullName>
    </submittedName>
</protein>
<dbReference type="RefSeq" id="WP_059107509.1">
    <property type="nucleotide sequence ID" value="NZ_AP024589.1"/>
</dbReference>
<proteinExistence type="predicted"/>
<evidence type="ECO:0000313" key="3">
    <source>
        <dbReference type="EMBL" id="PNZ68051.1"/>
    </source>
</evidence>
<feature type="transmembrane region" description="Helical" evidence="1">
    <location>
        <begin position="91"/>
        <end position="110"/>
    </location>
</feature>
<reference evidence="3 4" key="1">
    <citation type="submission" date="2017-08" db="EMBL/GenBank/DDBJ databases">
        <title>Draft genome sequences of 64 type strains of genus Staph aureus.</title>
        <authorList>
            <person name="Cole K."/>
            <person name="Golubchik T."/>
            <person name="Russell J."/>
            <person name="Foster D."/>
            <person name="Llewelyn M."/>
            <person name="Wilson D."/>
            <person name="Crook D."/>
            <person name="Paul J."/>
        </authorList>
    </citation>
    <scope>NUCLEOTIDE SEQUENCE [LARGE SCALE GENOMIC DNA]</scope>
    <source>
        <strain evidence="3 4">NCTC 12101</strain>
    </source>
</reference>
<evidence type="ECO:0000256" key="1">
    <source>
        <dbReference type="SAM" id="Phobius"/>
    </source>
</evidence>
<keyword evidence="1" id="KW-1133">Transmembrane helix</keyword>
<dbReference type="EMBL" id="PPQW01000021">
    <property type="protein sequence ID" value="PNZ68051.1"/>
    <property type="molecule type" value="Genomic_DNA"/>
</dbReference>
<dbReference type="Proteomes" id="UP000242470">
    <property type="component" value="Unassembled WGS sequence"/>
</dbReference>
<feature type="transmembrane region" description="Helical" evidence="1">
    <location>
        <begin position="32"/>
        <end position="55"/>
    </location>
</feature>
<gene>
    <name evidence="3" type="ORF">CD158_04605</name>
    <name evidence="2" type="ORF">QYH67_08395</name>
</gene>
<evidence type="ECO:0000313" key="4">
    <source>
        <dbReference type="Proteomes" id="UP000242470"/>
    </source>
</evidence>
<comment type="caution">
    <text evidence="3">The sequence shown here is derived from an EMBL/GenBank/DDBJ whole genome shotgun (WGS) entry which is preliminary data.</text>
</comment>
<evidence type="ECO:0000313" key="2">
    <source>
        <dbReference type="EMBL" id="MDN4533581.1"/>
    </source>
</evidence>
<keyword evidence="1" id="KW-0472">Membrane</keyword>
<dbReference type="Proteomes" id="UP001171687">
    <property type="component" value="Unassembled WGS sequence"/>
</dbReference>
<accession>A0AAP8PPK6</accession>
<feature type="transmembrane region" description="Helical" evidence="1">
    <location>
        <begin position="5"/>
        <end position="26"/>
    </location>
</feature>
<keyword evidence="1" id="KW-0812">Transmembrane</keyword>
<dbReference type="GeneID" id="64981507"/>